<dbReference type="InterPro" id="IPR013766">
    <property type="entry name" value="Thioredoxin_domain"/>
</dbReference>
<dbReference type="InterPro" id="IPR017937">
    <property type="entry name" value="Thioredoxin_CS"/>
</dbReference>
<dbReference type="EMBL" id="MGDF01000080">
    <property type="protein sequence ID" value="OGL45739.1"/>
    <property type="molecule type" value="Genomic_DNA"/>
</dbReference>
<dbReference type="Proteomes" id="UP000178435">
    <property type="component" value="Unassembled WGS sequence"/>
</dbReference>
<dbReference type="PROSITE" id="PS00194">
    <property type="entry name" value="THIOREDOXIN_1"/>
    <property type="match status" value="1"/>
</dbReference>
<sequence length="171" mass="19560">MNHISKKLFFSLFIFFLVFSMLYCSKKKEPESALEPIAAPDFTLPDLNGKMVSLKDFKGKVIILDFWATWCPPCREEIPQFVDLYSQYKEKGVEIIGIALDQEGEKVVKPFSETYNIKYPVLIGGEEVSAVYGGIRGIPTTFVIDRKGNIVKKYVGFRDREVFEEDIKALI</sequence>
<dbReference type="CDD" id="cd02966">
    <property type="entry name" value="TlpA_like_family"/>
    <property type="match status" value="1"/>
</dbReference>
<evidence type="ECO:0000313" key="3">
    <source>
        <dbReference type="Proteomes" id="UP000178435"/>
    </source>
</evidence>
<dbReference type="PANTHER" id="PTHR42852:SF13">
    <property type="entry name" value="PROTEIN DIPZ"/>
    <property type="match status" value="1"/>
</dbReference>
<dbReference type="Pfam" id="PF00578">
    <property type="entry name" value="AhpC-TSA"/>
    <property type="match status" value="1"/>
</dbReference>
<proteinExistence type="predicted"/>
<dbReference type="PROSITE" id="PS51352">
    <property type="entry name" value="THIOREDOXIN_2"/>
    <property type="match status" value="1"/>
</dbReference>
<dbReference type="Gene3D" id="3.40.30.10">
    <property type="entry name" value="Glutaredoxin"/>
    <property type="match status" value="1"/>
</dbReference>
<organism evidence="2 3">
    <name type="scientific">Candidatus Schekmanbacteria bacterium RBG_16_38_11</name>
    <dbReference type="NCBI Taxonomy" id="1817880"/>
    <lineage>
        <taxon>Bacteria</taxon>
        <taxon>Candidatus Schekmaniibacteriota</taxon>
    </lineage>
</organism>
<dbReference type="PANTHER" id="PTHR42852">
    <property type="entry name" value="THIOL:DISULFIDE INTERCHANGE PROTEIN DSBE"/>
    <property type="match status" value="1"/>
</dbReference>
<dbReference type="InterPro" id="IPR050553">
    <property type="entry name" value="Thioredoxin_ResA/DsbE_sf"/>
</dbReference>
<comment type="caution">
    <text evidence="2">The sequence shown here is derived from an EMBL/GenBank/DDBJ whole genome shotgun (WGS) entry which is preliminary data.</text>
</comment>
<dbReference type="GO" id="GO:0016491">
    <property type="term" value="F:oxidoreductase activity"/>
    <property type="evidence" value="ECO:0007669"/>
    <property type="project" value="InterPro"/>
</dbReference>
<evidence type="ECO:0000313" key="2">
    <source>
        <dbReference type="EMBL" id="OGL45739.1"/>
    </source>
</evidence>
<name>A0A1F7RVY6_9BACT</name>
<dbReference type="InterPro" id="IPR036249">
    <property type="entry name" value="Thioredoxin-like_sf"/>
</dbReference>
<protein>
    <recommendedName>
        <fullName evidence="1">Thioredoxin domain-containing protein</fullName>
    </recommendedName>
</protein>
<evidence type="ECO:0000259" key="1">
    <source>
        <dbReference type="PROSITE" id="PS51352"/>
    </source>
</evidence>
<reference evidence="2 3" key="1">
    <citation type="journal article" date="2016" name="Nat. Commun.">
        <title>Thousands of microbial genomes shed light on interconnected biogeochemical processes in an aquifer system.</title>
        <authorList>
            <person name="Anantharaman K."/>
            <person name="Brown C.T."/>
            <person name="Hug L.A."/>
            <person name="Sharon I."/>
            <person name="Castelle C.J."/>
            <person name="Probst A.J."/>
            <person name="Thomas B.C."/>
            <person name="Singh A."/>
            <person name="Wilkins M.J."/>
            <person name="Karaoz U."/>
            <person name="Brodie E.L."/>
            <person name="Williams K.H."/>
            <person name="Hubbard S.S."/>
            <person name="Banfield J.F."/>
        </authorList>
    </citation>
    <scope>NUCLEOTIDE SEQUENCE [LARGE SCALE GENOMIC DNA]</scope>
</reference>
<gene>
    <name evidence="2" type="ORF">A2149_07575</name>
</gene>
<accession>A0A1F7RVY6</accession>
<feature type="domain" description="Thioredoxin" evidence="1">
    <location>
        <begin position="33"/>
        <end position="171"/>
    </location>
</feature>
<dbReference type="SUPFAM" id="SSF52833">
    <property type="entry name" value="Thioredoxin-like"/>
    <property type="match status" value="1"/>
</dbReference>
<dbReference type="InterPro" id="IPR000866">
    <property type="entry name" value="AhpC/TSA"/>
</dbReference>
<dbReference type="GO" id="GO:0016209">
    <property type="term" value="F:antioxidant activity"/>
    <property type="evidence" value="ECO:0007669"/>
    <property type="project" value="InterPro"/>
</dbReference>
<dbReference type="AlphaFoldDB" id="A0A1F7RVY6"/>